<reference evidence="2" key="4">
    <citation type="submission" date="2020-07" db="EMBL/GenBank/DDBJ databases">
        <authorList>
            <person name="Yang C."/>
        </authorList>
    </citation>
    <scope>NUCLEOTIDE SEQUENCE</scope>
    <source>
        <strain evidence="2">Cx-624</strain>
    </source>
</reference>
<keyword evidence="5" id="KW-1185">Reference proteome</keyword>
<dbReference type="Proteomes" id="UP000539710">
    <property type="component" value="Unassembled WGS sequence"/>
</dbReference>
<accession>A0A7D7LQM8</accession>
<protein>
    <recommendedName>
        <fullName evidence="6">DUF4595 domain-containing protein</fullName>
    </recommendedName>
</protein>
<sequence length="291" mass="32310">MKRLLQFFSLIIGLAVFNSCAESDPAAVYGFEDPNDISGPRILRKAFADNSTLEDYSLNNGKLFKIDRVAQAGATVENQTIYVYYLGNRISKMEMIGTVPGGTTGGKYVLIPNYDNATGRMVSLMNDFYVGNTHTNHSISIFEYDGAGRVTKAYKKTAAVNPATPNIYVYPNTVTDAITYDGPNVAKVESSKNVLDISSGVILSTVKNTYEYVNYDWRNNPYLGISDNYIINIASIFPDMYSYMSDNNPAKMKFTSGSLPMVETVYSYKFDTHNYPVSNGTKSYTYQPAPQ</sequence>
<evidence type="ECO:0000313" key="3">
    <source>
        <dbReference type="EMBL" id="QMS97798.1"/>
    </source>
</evidence>
<reference evidence="4" key="2">
    <citation type="submission" date="2020-07" db="EMBL/GenBank/DDBJ databases">
        <title>Chryseobacterium sp.cx-624.</title>
        <authorList>
            <person name="Yang C."/>
        </authorList>
    </citation>
    <scope>NUCLEOTIDE SEQUENCE [LARGE SCALE GENOMIC DNA]</scope>
    <source>
        <strain evidence="4">cx-624</strain>
    </source>
</reference>
<evidence type="ECO:0008006" key="6">
    <source>
        <dbReference type="Google" id="ProtNLM"/>
    </source>
</evidence>
<organism evidence="3 4">
    <name type="scientific">Marnyiella aurantia</name>
    <dbReference type="NCBI Taxonomy" id="2758037"/>
    <lineage>
        <taxon>Bacteria</taxon>
        <taxon>Pseudomonadati</taxon>
        <taxon>Bacteroidota</taxon>
        <taxon>Flavobacteriia</taxon>
        <taxon>Flavobacteriales</taxon>
        <taxon>Weeksellaceae</taxon>
        <taxon>Marnyiella</taxon>
    </lineage>
</organism>
<dbReference type="Proteomes" id="UP000515349">
    <property type="component" value="Chromosome"/>
</dbReference>
<evidence type="ECO:0000313" key="5">
    <source>
        <dbReference type="Proteomes" id="UP000539710"/>
    </source>
</evidence>
<name>A0A7D7LQM8_9FLAO</name>
<gene>
    <name evidence="3" type="ORF">H1R16_08710</name>
    <name evidence="2" type="ORF">H2507_06730</name>
</gene>
<dbReference type="AlphaFoldDB" id="A0A7D7LQM8"/>
<dbReference type="KEGG" id="cbau:H1R16_08710"/>
<evidence type="ECO:0000313" key="4">
    <source>
        <dbReference type="Proteomes" id="UP000515349"/>
    </source>
</evidence>
<feature type="signal peptide" evidence="1">
    <location>
        <begin position="1"/>
        <end position="21"/>
    </location>
</feature>
<reference evidence="3" key="1">
    <citation type="submission" date="2020-07" db="EMBL/GenBank/DDBJ databases">
        <title>Chryseobacterium sp. CX-624.</title>
        <authorList>
            <person name="Yang C."/>
        </authorList>
    </citation>
    <scope>NUCLEOTIDE SEQUENCE</scope>
    <source>
        <strain evidence="3">CX-624</strain>
    </source>
</reference>
<evidence type="ECO:0000256" key="1">
    <source>
        <dbReference type="SAM" id="SignalP"/>
    </source>
</evidence>
<evidence type="ECO:0000313" key="2">
    <source>
        <dbReference type="EMBL" id="MBA5246857.1"/>
    </source>
</evidence>
<proteinExistence type="predicted"/>
<feature type="chain" id="PRO_5044656206" description="DUF4595 domain-containing protein" evidence="1">
    <location>
        <begin position="22"/>
        <end position="291"/>
    </location>
</feature>
<keyword evidence="1" id="KW-0732">Signal</keyword>
<reference evidence="5" key="3">
    <citation type="submission" date="2020-07" db="EMBL/GenBank/DDBJ databases">
        <title>Flavobacterium sp. xlx-214.</title>
        <authorList>
            <person name="Yang C."/>
        </authorList>
    </citation>
    <scope>NUCLEOTIDE SEQUENCE [LARGE SCALE GENOMIC DNA]</scope>
    <source>
        <strain evidence="5">CX-624</strain>
    </source>
</reference>
<dbReference type="EMBL" id="CP059472">
    <property type="protein sequence ID" value="QMS97798.1"/>
    <property type="molecule type" value="Genomic_DNA"/>
</dbReference>
<dbReference type="RefSeq" id="WP_181886965.1">
    <property type="nucleotide sequence ID" value="NZ_CP059472.1"/>
</dbReference>
<dbReference type="EMBL" id="JACEUX010000002">
    <property type="protein sequence ID" value="MBA5246857.1"/>
    <property type="molecule type" value="Genomic_DNA"/>
</dbReference>